<reference evidence="3" key="1">
    <citation type="submission" date="2020-05" db="EMBL/GenBank/DDBJ databases">
        <authorList>
            <person name="Zhu T."/>
            <person name="Keshari N."/>
            <person name="Lu X."/>
        </authorList>
    </citation>
    <scope>NUCLEOTIDE SEQUENCE</scope>
    <source>
        <strain evidence="3">NK1-12</strain>
    </source>
</reference>
<feature type="region of interest" description="Disordered" evidence="1">
    <location>
        <begin position="1"/>
        <end position="20"/>
    </location>
</feature>
<dbReference type="EMBL" id="CP053587">
    <property type="protein sequence ID" value="WNZ27007.1"/>
    <property type="molecule type" value="Genomic_DNA"/>
</dbReference>
<gene>
    <name evidence="3" type="ORF">HJG54_29245</name>
</gene>
<sequence length="222" mass="24828">MKLQSSNTSEPEKKLAIANSPKLSEPTFGQKLADKLASKVGSWSFLIGQTTVLVAWVGCNLTPGLPHWDESPFILLNLVFSFASAYTAPVVLMSQNRQSDEDRAHAQQHYQMNLQTAQNLELLHQKMDQMYSEKLSELTELIQQQREARVLFTPKQTGTELKEDSNMVVQSVVPVPGYFGLLPHNIAEAKESFYVLPVEEVALSQQNPDAGESSNRVMHDQN</sequence>
<keyword evidence="2" id="KW-0472">Membrane</keyword>
<dbReference type="InterPro" id="IPR010406">
    <property type="entry name" value="DUF1003"/>
</dbReference>
<dbReference type="AlphaFoldDB" id="A0AA96WJC6"/>
<name>A0AA96WJC6_9CYAN</name>
<keyword evidence="2" id="KW-0812">Transmembrane</keyword>
<evidence type="ECO:0000256" key="1">
    <source>
        <dbReference type="SAM" id="MobiDB-lite"/>
    </source>
</evidence>
<dbReference type="RefSeq" id="WP_316436600.1">
    <property type="nucleotide sequence ID" value="NZ_CP053587.1"/>
</dbReference>
<dbReference type="PANTHER" id="PTHR41386:SF1">
    <property type="entry name" value="MEMBRANE PROTEIN"/>
    <property type="match status" value="1"/>
</dbReference>
<feature type="transmembrane region" description="Helical" evidence="2">
    <location>
        <begin position="40"/>
        <end position="58"/>
    </location>
</feature>
<accession>A0AA96WJC6</accession>
<organism evidence="3">
    <name type="scientific">Leptolyngbya sp. NK1-12</name>
    <dbReference type="NCBI Taxonomy" id="2547451"/>
    <lineage>
        <taxon>Bacteria</taxon>
        <taxon>Bacillati</taxon>
        <taxon>Cyanobacteriota</taxon>
        <taxon>Cyanophyceae</taxon>
        <taxon>Leptolyngbyales</taxon>
        <taxon>Leptolyngbyaceae</taxon>
        <taxon>Leptolyngbya group</taxon>
        <taxon>Leptolyngbya</taxon>
    </lineage>
</organism>
<keyword evidence="2" id="KW-1133">Transmembrane helix</keyword>
<dbReference type="Pfam" id="PF06210">
    <property type="entry name" value="DUF1003"/>
    <property type="match status" value="1"/>
</dbReference>
<evidence type="ECO:0000256" key="2">
    <source>
        <dbReference type="SAM" id="Phobius"/>
    </source>
</evidence>
<feature type="transmembrane region" description="Helical" evidence="2">
    <location>
        <begin position="73"/>
        <end position="93"/>
    </location>
</feature>
<proteinExistence type="predicted"/>
<evidence type="ECO:0000313" key="3">
    <source>
        <dbReference type="EMBL" id="WNZ27007.1"/>
    </source>
</evidence>
<protein>
    <submittedName>
        <fullName evidence="3">DUF1003 domain-containing protein</fullName>
    </submittedName>
</protein>
<dbReference type="PANTHER" id="PTHR41386">
    <property type="entry name" value="INTEGRAL MEMBRANE PROTEIN-RELATED"/>
    <property type="match status" value="1"/>
</dbReference>